<keyword evidence="1" id="KW-0812">Transmembrane</keyword>
<dbReference type="GO" id="GO:0061504">
    <property type="term" value="P:cyclic threonylcarbamoyladenosine biosynthetic process"/>
    <property type="evidence" value="ECO:0007669"/>
    <property type="project" value="TreeGrafter"/>
</dbReference>
<dbReference type="InterPro" id="IPR000594">
    <property type="entry name" value="ThiF_NAD_FAD-bd"/>
</dbReference>
<name>A0A1J5QY02_9ZZZZ</name>
<dbReference type="PANTHER" id="PTHR43267:SF2">
    <property type="entry name" value="TRNA THREONYLCARBAMOYLADENOSINE DEHYDRATASE 1-RELATED"/>
    <property type="match status" value="1"/>
</dbReference>
<gene>
    <name evidence="3" type="primary">thiF</name>
    <name evidence="3" type="ORF">GALL_358800</name>
</gene>
<dbReference type="GO" id="GO:0008641">
    <property type="term" value="F:ubiquitin-like modifier activating enzyme activity"/>
    <property type="evidence" value="ECO:0007669"/>
    <property type="project" value="InterPro"/>
</dbReference>
<protein>
    <submittedName>
        <fullName evidence="3">Sulfur carrier protein ThiS adenylyltransferase</fullName>
        <ecNumber evidence="3">2.7.7.73</ecNumber>
    </submittedName>
</protein>
<feature type="transmembrane region" description="Helical" evidence="1">
    <location>
        <begin position="449"/>
        <end position="468"/>
    </location>
</feature>
<accession>A0A1J5QY02</accession>
<dbReference type="AlphaFoldDB" id="A0A1J5QY02"/>
<dbReference type="EC" id="2.7.7.73" evidence="3"/>
<feature type="transmembrane region" description="Helical" evidence="1">
    <location>
        <begin position="424"/>
        <end position="443"/>
    </location>
</feature>
<proteinExistence type="predicted"/>
<feature type="transmembrane region" description="Helical" evidence="1">
    <location>
        <begin position="393"/>
        <end position="412"/>
    </location>
</feature>
<dbReference type="Pfam" id="PF00899">
    <property type="entry name" value="ThiF"/>
    <property type="match status" value="1"/>
</dbReference>
<feature type="domain" description="THIF-type NAD/FAD binding fold" evidence="2">
    <location>
        <begin position="86"/>
        <end position="325"/>
    </location>
</feature>
<dbReference type="PANTHER" id="PTHR43267">
    <property type="entry name" value="TRNA THREONYLCARBAMOYLADENOSINE DEHYDRATASE"/>
    <property type="match status" value="1"/>
</dbReference>
<organism evidence="3">
    <name type="scientific">mine drainage metagenome</name>
    <dbReference type="NCBI Taxonomy" id="410659"/>
    <lineage>
        <taxon>unclassified sequences</taxon>
        <taxon>metagenomes</taxon>
        <taxon>ecological metagenomes</taxon>
    </lineage>
</organism>
<dbReference type="GO" id="GO:0016779">
    <property type="term" value="F:nucleotidyltransferase activity"/>
    <property type="evidence" value="ECO:0007669"/>
    <property type="project" value="UniProtKB-KW"/>
</dbReference>
<reference evidence="3" key="1">
    <citation type="submission" date="2016-10" db="EMBL/GenBank/DDBJ databases">
        <title>Sequence of Gallionella enrichment culture.</title>
        <authorList>
            <person name="Poehlein A."/>
            <person name="Muehling M."/>
            <person name="Daniel R."/>
        </authorList>
    </citation>
    <scope>NUCLEOTIDE SEQUENCE</scope>
</reference>
<keyword evidence="1" id="KW-1133">Transmembrane helix</keyword>
<evidence type="ECO:0000259" key="2">
    <source>
        <dbReference type="Pfam" id="PF00899"/>
    </source>
</evidence>
<dbReference type="SUPFAM" id="SSF69572">
    <property type="entry name" value="Activating enzymes of the ubiquitin-like proteins"/>
    <property type="match status" value="1"/>
</dbReference>
<dbReference type="InterPro" id="IPR035985">
    <property type="entry name" value="Ubiquitin-activating_enz"/>
</dbReference>
<keyword evidence="3" id="KW-0548">Nucleotidyltransferase</keyword>
<evidence type="ECO:0000256" key="1">
    <source>
        <dbReference type="SAM" id="Phobius"/>
    </source>
</evidence>
<dbReference type="EMBL" id="MLJW01000816">
    <property type="protein sequence ID" value="OIQ82339.1"/>
    <property type="molecule type" value="Genomic_DNA"/>
</dbReference>
<sequence>MLDQCEKFQFNPYVPLLTIDGRYAWKVALDRDHHLPVAASPLVDRIQGGGLVTIAELRECFSAQEVVQLFREWIVIDPLDEIPDQYSRSYGYWSVVGLAGRVQAVREASVLVLGAGAIGSHVAWMLTAHGVRQVVVVDFDTVETSNLNRQVLYTREDVGTSKVEALRRRLTAVNPEVEVVAVSARITSQTDIDGLLALYRSSAVVKAIDTPQEAVTWINGACVARGVPYVQGGFLAASALIGPHYVPGRAPCWDCYAHDDARTVRHVSGGGGTTPHLTEITAGKMVRDLVDILQGQLPANASAMEIYDERTNTSSVHVDRRTDECATCGARPAGAPDQVPSQLLFAVESVYLLACLLLPTLIGTSGVGTRWGLVGAGVAQLALLLESSAKRGFRLSFLGGTLFSVLLTALTVRTQPALVGLGGPIDVVGIVHALLVMAVLMALTVTTFQWLAVGVYLARTGLLGWLGLRRRRASRLEPRPAREWRRVLAFRGGVST</sequence>
<keyword evidence="3" id="KW-0808">Transferase</keyword>
<dbReference type="GO" id="GO:0061503">
    <property type="term" value="F:tRNA threonylcarbamoyladenosine dehydratase"/>
    <property type="evidence" value="ECO:0007669"/>
    <property type="project" value="TreeGrafter"/>
</dbReference>
<evidence type="ECO:0000313" key="3">
    <source>
        <dbReference type="EMBL" id="OIQ82339.1"/>
    </source>
</evidence>
<keyword evidence="1" id="KW-0472">Membrane</keyword>
<dbReference type="Gene3D" id="3.40.50.720">
    <property type="entry name" value="NAD(P)-binding Rossmann-like Domain"/>
    <property type="match status" value="1"/>
</dbReference>
<comment type="caution">
    <text evidence="3">The sequence shown here is derived from an EMBL/GenBank/DDBJ whole genome shotgun (WGS) entry which is preliminary data.</text>
</comment>
<dbReference type="InterPro" id="IPR045886">
    <property type="entry name" value="ThiF/MoeB/HesA"/>
</dbReference>